<dbReference type="RefSeq" id="WP_387346135.1">
    <property type="nucleotide sequence ID" value="NZ_JBIAXI010000024.1"/>
</dbReference>
<dbReference type="Proteomes" id="UP001602119">
    <property type="component" value="Unassembled WGS sequence"/>
</dbReference>
<name>A0ABW6VE44_MICFU</name>
<accession>A0ABW6VE44</accession>
<gene>
    <name evidence="1" type="ORF">ACFY05_32870</name>
</gene>
<organism evidence="1 2">
    <name type="scientific">Microtetraspora fusca</name>
    <dbReference type="NCBI Taxonomy" id="1997"/>
    <lineage>
        <taxon>Bacteria</taxon>
        <taxon>Bacillati</taxon>
        <taxon>Actinomycetota</taxon>
        <taxon>Actinomycetes</taxon>
        <taxon>Streptosporangiales</taxon>
        <taxon>Streptosporangiaceae</taxon>
        <taxon>Microtetraspora</taxon>
    </lineage>
</organism>
<evidence type="ECO:0000313" key="2">
    <source>
        <dbReference type="Proteomes" id="UP001602119"/>
    </source>
</evidence>
<protein>
    <submittedName>
        <fullName evidence="1">Uncharacterized protein</fullName>
    </submittedName>
</protein>
<keyword evidence="2" id="KW-1185">Reference proteome</keyword>
<reference evidence="1 2" key="1">
    <citation type="submission" date="2024-10" db="EMBL/GenBank/DDBJ databases">
        <title>The Natural Products Discovery Center: Release of the First 8490 Sequenced Strains for Exploring Actinobacteria Biosynthetic Diversity.</title>
        <authorList>
            <person name="Kalkreuter E."/>
            <person name="Kautsar S.A."/>
            <person name="Yang D."/>
            <person name="Bader C.D."/>
            <person name="Teijaro C.N."/>
            <person name="Fluegel L."/>
            <person name="Davis C.M."/>
            <person name="Simpson J.R."/>
            <person name="Lauterbach L."/>
            <person name="Steele A.D."/>
            <person name="Gui C."/>
            <person name="Meng S."/>
            <person name="Li G."/>
            <person name="Viehrig K."/>
            <person name="Ye F."/>
            <person name="Su P."/>
            <person name="Kiefer A.F."/>
            <person name="Nichols A."/>
            <person name="Cepeda A.J."/>
            <person name="Yan W."/>
            <person name="Fan B."/>
            <person name="Jiang Y."/>
            <person name="Adhikari A."/>
            <person name="Zheng C.-J."/>
            <person name="Schuster L."/>
            <person name="Cowan T.M."/>
            <person name="Smanski M.J."/>
            <person name="Chevrette M.G."/>
            <person name="De Carvalho L.P.S."/>
            <person name="Shen B."/>
        </authorList>
    </citation>
    <scope>NUCLEOTIDE SEQUENCE [LARGE SCALE GENOMIC DNA]</scope>
    <source>
        <strain evidence="1 2">NPDC001281</strain>
    </source>
</reference>
<proteinExistence type="predicted"/>
<comment type="caution">
    <text evidence="1">The sequence shown here is derived from an EMBL/GenBank/DDBJ whole genome shotgun (WGS) entry which is preliminary data.</text>
</comment>
<dbReference type="EMBL" id="JBIAXI010000024">
    <property type="protein sequence ID" value="MFF4777631.1"/>
    <property type="molecule type" value="Genomic_DNA"/>
</dbReference>
<sequence>MIPLSWRTLPDWLRNLSAGLAEPALALLRPYCWTRGYHTVCSHPDSWFETCTLCHALVWSQVADEAHPDWPGGQAQASWRRLLSAARGRHRT</sequence>
<evidence type="ECO:0000313" key="1">
    <source>
        <dbReference type="EMBL" id="MFF4777631.1"/>
    </source>
</evidence>